<dbReference type="Proteomes" id="UP000035444">
    <property type="component" value="Unassembled WGS sequence"/>
</dbReference>
<gene>
    <name evidence="2" type="ORF">WH96_03480</name>
</gene>
<feature type="compositionally biased region" description="Polar residues" evidence="1">
    <location>
        <begin position="9"/>
        <end position="18"/>
    </location>
</feature>
<name>A0A0H2MJG5_9PROT</name>
<evidence type="ECO:0000313" key="3">
    <source>
        <dbReference type="Proteomes" id="UP000035444"/>
    </source>
</evidence>
<dbReference type="EMBL" id="LAQL01000002">
    <property type="protein sequence ID" value="KLN62548.1"/>
    <property type="molecule type" value="Genomic_DNA"/>
</dbReference>
<accession>A0A0H2MJG5</accession>
<proteinExistence type="predicted"/>
<evidence type="ECO:0000256" key="1">
    <source>
        <dbReference type="SAM" id="MobiDB-lite"/>
    </source>
</evidence>
<protein>
    <submittedName>
        <fullName evidence="2">Uncharacterized protein</fullName>
    </submittedName>
</protein>
<keyword evidence="3" id="KW-1185">Reference proteome</keyword>
<comment type="caution">
    <text evidence="2">The sequence shown here is derived from an EMBL/GenBank/DDBJ whole genome shotgun (WGS) entry which is preliminary data.</text>
</comment>
<organism evidence="2 3">
    <name type="scientific">Kiloniella spongiae</name>
    <dbReference type="NCBI Taxonomy" id="1489064"/>
    <lineage>
        <taxon>Bacteria</taxon>
        <taxon>Pseudomonadati</taxon>
        <taxon>Pseudomonadota</taxon>
        <taxon>Alphaproteobacteria</taxon>
        <taxon>Rhodospirillales</taxon>
        <taxon>Kiloniellaceae</taxon>
        <taxon>Kiloniella</taxon>
    </lineage>
</organism>
<reference evidence="2 3" key="1">
    <citation type="submission" date="2015-03" db="EMBL/GenBank/DDBJ databases">
        <title>Genome Sequence of Kiloniella spongiae MEBiC09566, isolated from a marine sponge.</title>
        <authorList>
            <person name="Shao Z."/>
            <person name="Wang L."/>
            <person name="Li X."/>
        </authorList>
    </citation>
    <scope>NUCLEOTIDE SEQUENCE [LARGE SCALE GENOMIC DNA]</scope>
    <source>
        <strain evidence="2 3">MEBiC09566</strain>
    </source>
</reference>
<feature type="region of interest" description="Disordered" evidence="1">
    <location>
        <begin position="1"/>
        <end position="25"/>
    </location>
</feature>
<evidence type="ECO:0000313" key="2">
    <source>
        <dbReference type="EMBL" id="KLN62548.1"/>
    </source>
</evidence>
<dbReference type="AlphaFoldDB" id="A0A0H2MJG5"/>
<sequence length="78" mass="9184">MFLQEGEMNAQQNFSTRSKAIVNDPHRDGNHGAFYYKRLMMAKIGREYKSPLALFRAIRTKQDMDRPNGATDMFFHKR</sequence>